<evidence type="ECO:0000256" key="3">
    <source>
        <dbReference type="ARBA" id="ARBA00022692"/>
    </source>
</evidence>
<name>A0A177XYC2_9VIBR</name>
<dbReference type="Pfam" id="PF07690">
    <property type="entry name" value="MFS_1"/>
    <property type="match status" value="1"/>
</dbReference>
<evidence type="ECO:0000256" key="2">
    <source>
        <dbReference type="ARBA" id="ARBA00022475"/>
    </source>
</evidence>
<feature type="transmembrane region" description="Helical" evidence="6">
    <location>
        <begin position="354"/>
        <end position="371"/>
    </location>
</feature>
<feature type="transmembrane region" description="Helical" evidence="6">
    <location>
        <begin position="46"/>
        <end position="67"/>
    </location>
</feature>
<evidence type="ECO:0000256" key="5">
    <source>
        <dbReference type="ARBA" id="ARBA00023136"/>
    </source>
</evidence>
<dbReference type="InterPro" id="IPR020846">
    <property type="entry name" value="MFS_dom"/>
</dbReference>
<protein>
    <submittedName>
        <fullName evidence="8">MFS transporter</fullName>
    </submittedName>
</protein>
<evidence type="ECO:0000313" key="8">
    <source>
        <dbReference type="EMBL" id="OAJ93366.1"/>
    </source>
</evidence>
<dbReference type="PANTHER" id="PTHR43124:SF3">
    <property type="entry name" value="CHLORAMPHENICOL EFFLUX PUMP RV0191"/>
    <property type="match status" value="1"/>
</dbReference>
<dbReference type="GO" id="GO:0022857">
    <property type="term" value="F:transmembrane transporter activity"/>
    <property type="evidence" value="ECO:0007669"/>
    <property type="project" value="InterPro"/>
</dbReference>
<dbReference type="AlphaFoldDB" id="A0A177XYC2"/>
<keyword evidence="5 6" id="KW-0472">Membrane</keyword>
<dbReference type="PRINTS" id="PR01035">
    <property type="entry name" value="TCRTETA"/>
</dbReference>
<keyword evidence="3 6" id="KW-0812">Transmembrane</keyword>
<feature type="domain" description="Major facilitator superfamily (MFS) profile" evidence="7">
    <location>
        <begin position="1"/>
        <end position="374"/>
    </location>
</feature>
<sequence length="374" mass="39578">MNKIPSVGVMLALMMFPQIVETIYSPALPHIALAFNVASNSAAQTLSIYFSAFALGVVFWGVAADYLGRRCSMLLGLVVYGVAAVGAMQCSQFETLLLMRALSAFGAAVGSVVTQTMLRDSYDGVRLAKVFGLMGIGISISPVIGLMSGGVLADIAGHKAVFLSLTIMAIALFLLCLVSLPETKPVMKGNTQLVPLAKQMLADRNIWLDGIMVACFNVMLFSYYLLGPFIFDAMGFTSKQFGYSGIILAIGTFAGSWLNKGLLARGYESKLLVQLSAWGAVFGSVMVWLLQDGVALLAPMLLVVASFGVGIPNILSRALIEYKSQIGSAGALYGLLYYLLIGFGLSAVGLMQNLGVAVFVSALLIVVASSARKN</sequence>
<feature type="transmembrane region" description="Helical" evidence="6">
    <location>
        <begin position="241"/>
        <end position="259"/>
    </location>
</feature>
<proteinExistence type="predicted"/>
<dbReference type="InterPro" id="IPR001958">
    <property type="entry name" value="Tet-R_TetA/multi-R_MdtG-like"/>
</dbReference>
<dbReference type="PROSITE" id="PS50850">
    <property type="entry name" value="MFS"/>
    <property type="match status" value="1"/>
</dbReference>
<feature type="transmembrane region" description="Helical" evidence="6">
    <location>
        <begin position="97"/>
        <end position="118"/>
    </location>
</feature>
<dbReference type="RefSeq" id="WP_054961853.1">
    <property type="nucleotide sequence ID" value="NZ_LLEI02000043.1"/>
</dbReference>
<dbReference type="EMBL" id="LLEI02000043">
    <property type="protein sequence ID" value="OAJ93366.1"/>
    <property type="molecule type" value="Genomic_DNA"/>
</dbReference>
<keyword evidence="2" id="KW-1003">Cell membrane</keyword>
<dbReference type="Gene3D" id="1.20.1720.10">
    <property type="entry name" value="Multidrug resistance protein D"/>
    <property type="match status" value="1"/>
</dbReference>
<dbReference type="InterPro" id="IPR011701">
    <property type="entry name" value="MFS"/>
</dbReference>
<dbReference type="GO" id="GO:0005886">
    <property type="term" value="C:plasma membrane"/>
    <property type="evidence" value="ECO:0007669"/>
    <property type="project" value="UniProtKB-SubCell"/>
</dbReference>
<accession>A0A177XYC2</accession>
<feature type="transmembrane region" description="Helical" evidence="6">
    <location>
        <begin position="296"/>
        <end position="315"/>
    </location>
</feature>
<feature type="transmembrane region" description="Helical" evidence="6">
    <location>
        <begin position="130"/>
        <end position="148"/>
    </location>
</feature>
<gene>
    <name evidence="8" type="ORF">APB76_15510</name>
</gene>
<comment type="caution">
    <text evidence="8">The sequence shown here is derived from an EMBL/GenBank/DDBJ whole genome shotgun (WGS) entry which is preliminary data.</text>
</comment>
<organism evidence="8 9">
    <name type="scientific">Vibrio bivalvicida</name>
    <dbReference type="NCBI Taxonomy" id="1276888"/>
    <lineage>
        <taxon>Bacteria</taxon>
        <taxon>Pseudomonadati</taxon>
        <taxon>Pseudomonadota</taxon>
        <taxon>Gammaproteobacteria</taxon>
        <taxon>Vibrionales</taxon>
        <taxon>Vibrionaceae</taxon>
        <taxon>Vibrio</taxon>
        <taxon>Vibrio oreintalis group</taxon>
    </lineage>
</organism>
<feature type="transmembrane region" description="Helical" evidence="6">
    <location>
        <begin position="271"/>
        <end position="290"/>
    </location>
</feature>
<feature type="transmembrane region" description="Helical" evidence="6">
    <location>
        <begin position="206"/>
        <end position="226"/>
    </location>
</feature>
<dbReference type="Proteomes" id="UP000078406">
    <property type="component" value="Unassembled WGS sequence"/>
</dbReference>
<evidence type="ECO:0000256" key="1">
    <source>
        <dbReference type="ARBA" id="ARBA00004651"/>
    </source>
</evidence>
<comment type="subcellular location">
    <subcellularLocation>
        <location evidence="1">Cell membrane</location>
        <topology evidence="1">Multi-pass membrane protein</topology>
    </subcellularLocation>
</comment>
<reference evidence="8 9" key="1">
    <citation type="journal article" date="2016" name="Syst. Appl. Microbiol.">
        <title>Vibrio bivalvicida sp. nov., a novel larval pathogen for bivalve molluscs reared in a hatchery.</title>
        <authorList>
            <person name="Dubert J."/>
            <person name="Romalde J.L."/>
            <person name="Prado S."/>
            <person name="Barja J.L."/>
        </authorList>
    </citation>
    <scope>NUCLEOTIDE SEQUENCE [LARGE SCALE GENOMIC DNA]</scope>
    <source>
        <strain evidence="8 9">605</strain>
    </source>
</reference>
<dbReference type="InterPro" id="IPR050189">
    <property type="entry name" value="MFS_Efflux_Transporters"/>
</dbReference>
<evidence type="ECO:0000256" key="4">
    <source>
        <dbReference type="ARBA" id="ARBA00022989"/>
    </source>
</evidence>
<evidence type="ECO:0000313" key="9">
    <source>
        <dbReference type="Proteomes" id="UP000078406"/>
    </source>
</evidence>
<feature type="transmembrane region" description="Helical" evidence="6">
    <location>
        <begin position="74"/>
        <end position="91"/>
    </location>
</feature>
<feature type="transmembrane region" description="Helical" evidence="6">
    <location>
        <begin position="327"/>
        <end position="348"/>
    </location>
</feature>
<dbReference type="SUPFAM" id="SSF103473">
    <property type="entry name" value="MFS general substrate transporter"/>
    <property type="match status" value="1"/>
</dbReference>
<evidence type="ECO:0000259" key="7">
    <source>
        <dbReference type="PROSITE" id="PS50850"/>
    </source>
</evidence>
<dbReference type="InterPro" id="IPR036259">
    <property type="entry name" value="MFS_trans_sf"/>
</dbReference>
<dbReference type="PANTHER" id="PTHR43124">
    <property type="entry name" value="PURINE EFFLUX PUMP PBUE"/>
    <property type="match status" value="1"/>
</dbReference>
<feature type="transmembrane region" description="Helical" evidence="6">
    <location>
        <begin position="160"/>
        <end position="180"/>
    </location>
</feature>
<keyword evidence="4 6" id="KW-1133">Transmembrane helix</keyword>
<evidence type="ECO:0000256" key="6">
    <source>
        <dbReference type="SAM" id="Phobius"/>
    </source>
</evidence>